<accession>A0A316VCJ2</accession>
<evidence type="ECO:0000256" key="2">
    <source>
        <dbReference type="ARBA" id="ARBA00022574"/>
    </source>
</evidence>
<comment type="similarity">
    <text evidence="1">Belongs to the WD repeat WDR48 family.</text>
</comment>
<dbReference type="InterPro" id="IPR021772">
    <property type="entry name" value="WDR48/Bun107"/>
</dbReference>
<dbReference type="EMBL" id="KZ819603">
    <property type="protein sequence ID" value="PWN35200.1"/>
    <property type="molecule type" value="Genomic_DNA"/>
</dbReference>
<gene>
    <name evidence="6" type="ORF">FA14DRAFT_120627</name>
</gene>
<dbReference type="InParanoid" id="A0A316VCJ2"/>
<dbReference type="SMART" id="SM00320">
    <property type="entry name" value="WD40"/>
    <property type="match status" value="5"/>
</dbReference>
<dbReference type="PROSITE" id="PS50082">
    <property type="entry name" value="WD_REPEATS_2"/>
    <property type="match status" value="4"/>
</dbReference>
<keyword evidence="2 4" id="KW-0853">WD repeat</keyword>
<dbReference type="GO" id="GO:0043130">
    <property type="term" value="F:ubiquitin binding"/>
    <property type="evidence" value="ECO:0007669"/>
    <property type="project" value="TreeGrafter"/>
</dbReference>
<dbReference type="InterPro" id="IPR020472">
    <property type="entry name" value="WD40_PAC1"/>
</dbReference>
<feature type="region of interest" description="Disordered" evidence="5">
    <location>
        <begin position="763"/>
        <end position="845"/>
    </location>
</feature>
<dbReference type="OrthoDB" id="2421129at2759"/>
<evidence type="ECO:0000256" key="5">
    <source>
        <dbReference type="SAM" id="MobiDB-lite"/>
    </source>
</evidence>
<evidence type="ECO:0000256" key="4">
    <source>
        <dbReference type="PROSITE-ProRule" id="PRU00221"/>
    </source>
</evidence>
<feature type="repeat" description="WD" evidence="4">
    <location>
        <begin position="206"/>
        <end position="247"/>
    </location>
</feature>
<dbReference type="GeneID" id="37018202"/>
<sequence>MRKRRRNNRTQHGAFTEYDEDATAGLLDDHWGQSESRLGRYHSYSSTREWEVDTTGLYDGHAKIRPATFRQCIGSHTDWVNEILLCNQNQTVVSASSDGNVNIWNPHDKQSSMTPQILGTHKDYVRALTLAKNANWVASGSFDKTIKLWDIGEVRHSPIITLPESSVKSSIYTLSTNNAGTVMAGGSPERVIRVWDPRSGDQVSQLVGHTDTVRKVVMSEDGSHMLSASSDSTIKLWSLGEQRCLHTFTHHTDSVWSLFSDHPRLDIFYSGDRSGLICKVDWERCNEVSEGECVVLAKDADVDDEYKFASESNATGIHSLVTTDDSFVWSANANGKINRWLDIASKSAREAIYPVSFGASPSLKSSLTHSPDINQDTTQTASSSVDRLYGIPFDSLVCLAPPNDPYGAAIGLGSISMRATSQAATPHETDTIFTSASLISIPSVLRQQSQVQTIAGRSEDHSYDTAPNASMQQQHQYPTLEARLAFEERGLAIDAVPLRDAPQDVIHGTYGLIRSTLLNDRRHCLTIDAAGLTYLWDIVAGQCLGAYTWSDLKSAAKENDLCTELLPGDALDVIKGRIQGHSAAPIWCTVDTKIGALSVHLEHPRCFDSEIYLDESEELFRQSDPYFTYKEDQRVNKGRMILKNLFTGFVEQETRLRLDKNAILPNSLLALERKNGVEKFLKEGDKEGSRVNGLDASGRRIALAVGPKTPAILPIQSPLSPTNTHHLGELQRLMLNKHANQSSDATAHGAAIGDYFSIQRGTDHPGSAAQTPVVSKGMESPVTPGISAVSPGSGGFMGKLRMGLRREGTVSKKPPKTPTGAGKHDFHSASKETENGNTNGPNDHQDEIPVIHYPAETALIISESAHDSGSFQTKYRGLVGKTQEDVVTLELQSPIWLLENLFDYKDASGVASYDVLREKDKLTFILVPWEDSSKNKLPAMPTGNSRLTATRMLRAKKACAYVADKLHLIEISQDEENTAGGSGFGNTLKSVGWVMPHGSSPHDYLELLCKDQIIPPTMTLAQIHRFIWKSGAAIKLEYRWRSGIPQIDTEEEERREN</sequence>
<feature type="repeat" description="WD" evidence="4">
    <location>
        <begin position="118"/>
        <end position="151"/>
    </location>
</feature>
<dbReference type="InterPro" id="IPR001680">
    <property type="entry name" value="WD40_rpt"/>
</dbReference>
<dbReference type="GO" id="GO:0000724">
    <property type="term" value="P:double-strand break repair via homologous recombination"/>
    <property type="evidence" value="ECO:0007669"/>
    <property type="project" value="TreeGrafter"/>
</dbReference>
<dbReference type="PRINTS" id="PR00320">
    <property type="entry name" value="GPROTEINBRPT"/>
</dbReference>
<protein>
    <submittedName>
        <fullName evidence="6">Uncharacterized protein</fullName>
    </submittedName>
</protein>
<dbReference type="AlphaFoldDB" id="A0A316VCJ2"/>
<evidence type="ECO:0000256" key="3">
    <source>
        <dbReference type="ARBA" id="ARBA00022737"/>
    </source>
</evidence>
<dbReference type="InterPro" id="IPR036322">
    <property type="entry name" value="WD40_repeat_dom_sf"/>
</dbReference>
<evidence type="ECO:0000313" key="6">
    <source>
        <dbReference type="EMBL" id="PWN35200.1"/>
    </source>
</evidence>
<dbReference type="Pfam" id="PF11816">
    <property type="entry name" value="DUF3337"/>
    <property type="match status" value="1"/>
</dbReference>
<dbReference type="Gene3D" id="2.130.10.10">
    <property type="entry name" value="YVTN repeat-like/Quinoprotein amine dehydrogenase"/>
    <property type="match status" value="1"/>
</dbReference>
<dbReference type="PANTHER" id="PTHR19862">
    <property type="entry name" value="WD REPEAT-CONTAINING PROTEIN 48"/>
    <property type="match status" value="1"/>
</dbReference>
<dbReference type="RefSeq" id="XP_025355502.1">
    <property type="nucleotide sequence ID" value="XM_025496421.1"/>
</dbReference>
<dbReference type="InterPro" id="IPR019775">
    <property type="entry name" value="WD40_repeat_CS"/>
</dbReference>
<dbReference type="PROSITE" id="PS50294">
    <property type="entry name" value="WD_REPEATS_REGION"/>
    <property type="match status" value="3"/>
</dbReference>
<reference evidence="6 7" key="1">
    <citation type="journal article" date="2018" name="Mol. Biol. Evol.">
        <title>Broad Genomic Sampling Reveals a Smut Pathogenic Ancestry of the Fungal Clade Ustilaginomycotina.</title>
        <authorList>
            <person name="Kijpornyongpan T."/>
            <person name="Mondo S.J."/>
            <person name="Barry K."/>
            <person name="Sandor L."/>
            <person name="Lee J."/>
            <person name="Lipzen A."/>
            <person name="Pangilinan J."/>
            <person name="LaButti K."/>
            <person name="Hainaut M."/>
            <person name="Henrissat B."/>
            <person name="Grigoriev I.V."/>
            <person name="Spatafora J.W."/>
            <person name="Aime M.C."/>
        </authorList>
    </citation>
    <scope>NUCLEOTIDE SEQUENCE [LARGE SCALE GENOMIC DNA]</scope>
    <source>
        <strain evidence="6 7">MCA 3882</strain>
    </source>
</reference>
<dbReference type="STRING" id="1280837.A0A316VCJ2"/>
<evidence type="ECO:0000256" key="1">
    <source>
        <dbReference type="ARBA" id="ARBA00006917"/>
    </source>
</evidence>
<dbReference type="PROSITE" id="PS00678">
    <property type="entry name" value="WD_REPEATS_1"/>
    <property type="match status" value="1"/>
</dbReference>
<dbReference type="InterPro" id="IPR015943">
    <property type="entry name" value="WD40/YVTN_repeat-like_dom_sf"/>
</dbReference>
<dbReference type="PANTHER" id="PTHR19862:SF14">
    <property type="entry name" value="WD REPEAT-CONTAINING PROTEIN 48"/>
    <property type="match status" value="1"/>
</dbReference>
<dbReference type="SUPFAM" id="SSF50978">
    <property type="entry name" value="WD40 repeat-like"/>
    <property type="match status" value="1"/>
</dbReference>
<dbReference type="Pfam" id="PF00400">
    <property type="entry name" value="WD40"/>
    <property type="match status" value="4"/>
</dbReference>
<name>A0A316VCJ2_9BASI</name>
<dbReference type="FunCoup" id="A0A316VCJ2">
    <property type="interactions" value="551"/>
</dbReference>
<keyword evidence="3" id="KW-0677">Repeat</keyword>
<feature type="repeat" description="WD" evidence="4">
    <location>
        <begin position="73"/>
        <end position="114"/>
    </location>
</feature>
<proteinExistence type="inferred from homology"/>
<feature type="compositionally biased region" description="Basic and acidic residues" evidence="5">
    <location>
        <begin position="822"/>
        <end position="834"/>
    </location>
</feature>
<evidence type="ECO:0000313" key="7">
    <source>
        <dbReference type="Proteomes" id="UP000245771"/>
    </source>
</evidence>
<organism evidence="6 7">
    <name type="scientific">Meira miltonrushii</name>
    <dbReference type="NCBI Taxonomy" id="1280837"/>
    <lineage>
        <taxon>Eukaryota</taxon>
        <taxon>Fungi</taxon>
        <taxon>Dikarya</taxon>
        <taxon>Basidiomycota</taxon>
        <taxon>Ustilaginomycotina</taxon>
        <taxon>Exobasidiomycetes</taxon>
        <taxon>Exobasidiales</taxon>
        <taxon>Brachybasidiaceae</taxon>
        <taxon>Meira</taxon>
    </lineage>
</organism>
<keyword evidence="7" id="KW-1185">Reference proteome</keyword>
<dbReference type="InterPro" id="IPR051246">
    <property type="entry name" value="WDR48"/>
</dbReference>
<feature type="repeat" description="WD" evidence="4">
    <location>
        <begin position="164"/>
        <end position="205"/>
    </location>
</feature>
<dbReference type="Proteomes" id="UP000245771">
    <property type="component" value="Unassembled WGS sequence"/>
</dbReference>